<dbReference type="PANTHER" id="PTHR31126">
    <property type="entry name" value="TYROSINE-PROTEIN PHOSPHATASE"/>
    <property type="match status" value="1"/>
</dbReference>
<dbReference type="InterPro" id="IPR026893">
    <property type="entry name" value="Tyr/Ser_Pase_IphP-type"/>
</dbReference>
<accession>A0ABZ2T9P2</accession>
<dbReference type="PANTHER" id="PTHR31126:SF1">
    <property type="entry name" value="TYROSINE SPECIFIC PROTEIN PHOSPHATASES DOMAIN-CONTAINING PROTEIN"/>
    <property type="match status" value="1"/>
</dbReference>
<name>A0ABZ2T9P2_9ENTE</name>
<evidence type="ECO:0000313" key="4">
    <source>
        <dbReference type="Proteomes" id="UP000195080"/>
    </source>
</evidence>
<dbReference type="Proteomes" id="UP000195080">
    <property type="component" value="Chromosome"/>
</dbReference>
<dbReference type="Pfam" id="PF13350">
    <property type="entry name" value="Y_phosphatase3"/>
    <property type="match status" value="1"/>
</dbReference>
<reference evidence="4" key="1">
    <citation type="submission" date="2017-05" db="EMBL/GenBank/DDBJ databases">
        <title>The Genome Sequence of EEnterococcus faecalis 9F2_4866.</title>
        <authorList>
            <consortium name="The Broad Institute Genomics Platform"/>
            <consortium name="The Broad Institute Genomic Center for Infectious Diseases"/>
            <person name="Earl A."/>
            <person name="Manson A."/>
            <person name="Schwartman J."/>
            <person name="Gilmore M."/>
            <person name="Abouelleil A."/>
            <person name="Cao P."/>
            <person name="Chapman S."/>
            <person name="Cusick C."/>
            <person name="Shea T."/>
            <person name="Young S."/>
            <person name="Neafsey D."/>
            <person name="Nusbaum C."/>
            <person name="Birren B."/>
        </authorList>
    </citation>
    <scope>NUCLEOTIDE SEQUENCE [LARGE SCALE GENOMIC DNA]</scope>
    <source>
        <strain evidence="4">12C11_DIV0727</strain>
    </source>
</reference>
<sequence>MYYQRLPLETTYNTRDLGGIPTKNGQMVTWKKLFRSDDVSQLSTTDKRFLEEYGVGVAIDLRSHREREEKNYSLEDSFIKTYHIPFMIEENLVNQNALQIQKVAKEITLYDLYSTFIFEQQAVIKELFTIIYNSSDQGILFHCAAGKDRTGILAVLILGLLDVEDSDIIANYETSYTFLSANQALVPPKGFEHLMESDKKNIATLLPEIKKKYGTIYDYLQECGLSEQMLLEIRARYTQCV</sequence>
<dbReference type="Gene3D" id="3.90.190.10">
    <property type="entry name" value="Protein tyrosine phosphatase superfamily"/>
    <property type="match status" value="1"/>
</dbReference>
<dbReference type="EMBL" id="CP147248">
    <property type="protein sequence ID" value="WYJ88096.1"/>
    <property type="molecule type" value="Genomic_DNA"/>
</dbReference>
<comment type="similarity">
    <text evidence="1">Belongs to the protein-tyrosine phosphatase family.</text>
</comment>
<dbReference type="InterPro" id="IPR016130">
    <property type="entry name" value="Tyr_Pase_AS"/>
</dbReference>
<proteinExistence type="inferred from homology"/>
<organism evidence="3 4">
    <name type="scientific">Candidatus Enterococcus lemimoniae</name>
    <dbReference type="NCBI Taxonomy" id="1834167"/>
    <lineage>
        <taxon>Bacteria</taxon>
        <taxon>Bacillati</taxon>
        <taxon>Bacillota</taxon>
        <taxon>Bacilli</taxon>
        <taxon>Lactobacillales</taxon>
        <taxon>Enterococcaceae</taxon>
        <taxon>Enterococcus</taxon>
    </lineage>
</organism>
<evidence type="ECO:0000259" key="2">
    <source>
        <dbReference type="PROSITE" id="PS50056"/>
    </source>
</evidence>
<dbReference type="PROSITE" id="PS00383">
    <property type="entry name" value="TYR_PHOSPHATASE_1"/>
    <property type="match status" value="1"/>
</dbReference>
<dbReference type="InterPro" id="IPR000387">
    <property type="entry name" value="Tyr_Pase_dom"/>
</dbReference>
<gene>
    <name evidence="3" type="ORF">A5866_003224</name>
</gene>
<keyword evidence="4" id="KW-1185">Reference proteome</keyword>
<feature type="domain" description="Tyrosine specific protein phosphatases" evidence="2">
    <location>
        <begin position="114"/>
        <end position="158"/>
    </location>
</feature>
<protein>
    <submittedName>
        <fullName evidence="3">Protein-tyrosine phosphatase</fullName>
    </submittedName>
</protein>
<dbReference type="InterPro" id="IPR029021">
    <property type="entry name" value="Prot-tyrosine_phosphatase-like"/>
</dbReference>
<dbReference type="SUPFAM" id="SSF52799">
    <property type="entry name" value="(Phosphotyrosine protein) phosphatases II"/>
    <property type="match status" value="1"/>
</dbReference>
<dbReference type="PROSITE" id="PS50056">
    <property type="entry name" value="TYR_PHOSPHATASE_2"/>
    <property type="match status" value="1"/>
</dbReference>
<evidence type="ECO:0000313" key="3">
    <source>
        <dbReference type="EMBL" id="WYJ88096.1"/>
    </source>
</evidence>
<dbReference type="RefSeq" id="WP_086444837.1">
    <property type="nucleotide sequence ID" value="NZ_CP147248.1"/>
</dbReference>
<evidence type="ECO:0000256" key="1">
    <source>
        <dbReference type="ARBA" id="ARBA00009580"/>
    </source>
</evidence>